<accession>A0ACC2A7U3</accession>
<gene>
    <name evidence="1" type="ORF">O6H91_23G001000</name>
</gene>
<proteinExistence type="predicted"/>
<organism evidence="1 2">
    <name type="scientific">Diphasiastrum complanatum</name>
    <name type="common">Issler's clubmoss</name>
    <name type="synonym">Lycopodium complanatum</name>
    <dbReference type="NCBI Taxonomy" id="34168"/>
    <lineage>
        <taxon>Eukaryota</taxon>
        <taxon>Viridiplantae</taxon>
        <taxon>Streptophyta</taxon>
        <taxon>Embryophyta</taxon>
        <taxon>Tracheophyta</taxon>
        <taxon>Lycopodiopsida</taxon>
        <taxon>Lycopodiales</taxon>
        <taxon>Lycopodiaceae</taxon>
        <taxon>Lycopodioideae</taxon>
        <taxon>Diphasiastrum</taxon>
    </lineage>
</organism>
<name>A0ACC2A7U3_DIPCM</name>
<sequence>MASPESLYLGSMVVGIGYGVRLAISVPIASKLFGLKNFDMLYNFLILNISLSSFLFSGLLQTTFTMERPPNPFLAANIWPSTPHLTIPHPSNLALSLPHLVHTNSSSAWVLTVSG</sequence>
<protein>
    <submittedName>
        <fullName evidence="1">Uncharacterized protein</fullName>
    </submittedName>
</protein>
<comment type="caution">
    <text evidence="1">The sequence shown here is derived from an EMBL/GenBank/DDBJ whole genome shotgun (WGS) entry which is preliminary data.</text>
</comment>
<dbReference type="EMBL" id="CM055114">
    <property type="protein sequence ID" value="KAJ7513471.1"/>
    <property type="molecule type" value="Genomic_DNA"/>
</dbReference>
<dbReference type="Proteomes" id="UP001162992">
    <property type="component" value="Chromosome 23"/>
</dbReference>
<evidence type="ECO:0000313" key="1">
    <source>
        <dbReference type="EMBL" id="KAJ7513471.1"/>
    </source>
</evidence>
<keyword evidence="2" id="KW-1185">Reference proteome</keyword>
<reference evidence="2" key="1">
    <citation type="journal article" date="2024" name="Proc. Natl. Acad. Sci. U.S.A.">
        <title>Extraordinary preservation of gene collinearity over three hundred million years revealed in homosporous lycophytes.</title>
        <authorList>
            <person name="Li C."/>
            <person name="Wickell D."/>
            <person name="Kuo L.Y."/>
            <person name="Chen X."/>
            <person name="Nie B."/>
            <person name="Liao X."/>
            <person name="Peng D."/>
            <person name="Ji J."/>
            <person name="Jenkins J."/>
            <person name="Williams M."/>
            <person name="Shu S."/>
            <person name="Plott C."/>
            <person name="Barry K."/>
            <person name="Rajasekar S."/>
            <person name="Grimwood J."/>
            <person name="Han X."/>
            <person name="Sun S."/>
            <person name="Hou Z."/>
            <person name="He W."/>
            <person name="Dai G."/>
            <person name="Sun C."/>
            <person name="Schmutz J."/>
            <person name="Leebens-Mack J.H."/>
            <person name="Li F.W."/>
            <person name="Wang L."/>
        </authorList>
    </citation>
    <scope>NUCLEOTIDE SEQUENCE [LARGE SCALE GENOMIC DNA]</scope>
    <source>
        <strain evidence="2">cv. PW_Plant_1</strain>
    </source>
</reference>
<evidence type="ECO:0000313" key="2">
    <source>
        <dbReference type="Proteomes" id="UP001162992"/>
    </source>
</evidence>